<dbReference type="SMART" id="SM00267">
    <property type="entry name" value="GGDEF"/>
    <property type="match status" value="1"/>
</dbReference>
<dbReference type="InterPro" id="IPR001633">
    <property type="entry name" value="EAL_dom"/>
</dbReference>
<sequence>MSYLRSAQNSLVTLEKDVALASATQSNAPEGLSQSATNALSDILADVDVAWARALSESGKRKTAEIRFKLENLEKRVDALPRLTFLRELSELDASFDVAVEIFAGDGFRFRKDIGNLIDSSVLRVRVMLVFAVATAILISLSLAHAIVPPLNRAVGVARSIAGGKLDNLIVPHGKDETAILLSALATMQESIAEKIAHIGDLMKSQANRYDGKIALQGARFEAALNNMSQGLCMFDENERLVVYNKQLVDMFGNLEIGRSAGEAFDDPDIQHLLSRSVDTALMHELSDGRIICLTRQPVLGGGWVDTFEDVTERHRAEQKLTHMALHDTLTDLPNRVQLREMLEATLQKCPLVAQTAILCLDLDGFKSVNDTLGHPVGDALLRATAERLVASVDHGDLVARVGGDEFSIVLRAANPAEAAERTARRIINALNEPFAIGPHQVSVGVSIGIMLPGRLEKGAAQSNVDGLIKNADLALYRAKVEGRGTYRFFEAEMDARLQARRALELDLRAAIENDELELFYQPFVDTVRRVVSGFEALLRWRHPERGLVSPGEFIPVAEESGLMARMGLWVLETACRQAVNWPADLKISVNLSPVQFRSRTLAADVRDVLNKTGLDPRRLQLEVTESLLLQETEIVLRTLKALRDLGIAISMDDFGTGYSSLGYLSRFPFDKIKIDQSFVRSIEARENLAIIRAVIGLSRAMDIAVIAEGVETLEQCHRLQDEGCSEMQGYYFSRPEPEEELARLIIDVGLRLSAERSILPISAEDAADKNRSVRTASPS</sequence>
<dbReference type="InterPro" id="IPR000160">
    <property type="entry name" value="GGDEF_dom"/>
</dbReference>
<proteinExistence type="predicted"/>
<dbReference type="InterPro" id="IPR052155">
    <property type="entry name" value="Biofilm_reg_signaling"/>
</dbReference>
<keyword evidence="6" id="KW-1185">Reference proteome</keyword>
<dbReference type="PROSITE" id="PS50887">
    <property type="entry name" value="GGDEF"/>
    <property type="match status" value="1"/>
</dbReference>
<dbReference type="InterPro" id="IPR043128">
    <property type="entry name" value="Rev_trsase/Diguanyl_cyclase"/>
</dbReference>
<dbReference type="PANTHER" id="PTHR44757:SF2">
    <property type="entry name" value="BIOFILM ARCHITECTURE MAINTENANCE PROTEIN MBAA"/>
    <property type="match status" value="1"/>
</dbReference>
<dbReference type="InterPro" id="IPR035919">
    <property type="entry name" value="EAL_sf"/>
</dbReference>
<dbReference type="Gene3D" id="3.30.450.20">
    <property type="entry name" value="PAS domain"/>
    <property type="match status" value="1"/>
</dbReference>
<dbReference type="InterPro" id="IPR029787">
    <property type="entry name" value="Nucleotide_cyclase"/>
</dbReference>
<dbReference type="Gene3D" id="6.10.340.10">
    <property type="match status" value="1"/>
</dbReference>
<comment type="caution">
    <text evidence="5">The sequence shown here is derived from an EMBL/GenBank/DDBJ whole genome shotgun (WGS) entry which is preliminary data.</text>
</comment>
<dbReference type="RefSeq" id="WP_209596492.1">
    <property type="nucleotide sequence ID" value="NZ_JAGJCF010000017.1"/>
</dbReference>
<dbReference type="PROSITE" id="PS50883">
    <property type="entry name" value="EAL"/>
    <property type="match status" value="1"/>
</dbReference>
<dbReference type="PANTHER" id="PTHR44757">
    <property type="entry name" value="DIGUANYLATE CYCLASE DGCP"/>
    <property type="match status" value="1"/>
</dbReference>
<protein>
    <submittedName>
        <fullName evidence="5">EAL domain-containing protein</fullName>
    </submittedName>
</protein>
<dbReference type="PROSITE" id="PS50885">
    <property type="entry name" value="HAMP"/>
    <property type="match status" value="1"/>
</dbReference>
<evidence type="ECO:0000259" key="2">
    <source>
        <dbReference type="PROSITE" id="PS50883"/>
    </source>
</evidence>
<feature type="domain" description="GGDEF" evidence="4">
    <location>
        <begin position="354"/>
        <end position="492"/>
    </location>
</feature>
<dbReference type="Pfam" id="PF00990">
    <property type="entry name" value="GGDEF"/>
    <property type="match status" value="1"/>
</dbReference>
<evidence type="ECO:0000313" key="6">
    <source>
        <dbReference type="Proteomes" id="UP000678276"/>
    </source>
</evidence>
<dbReference type="SMART" id="SM00304">
    <property type="entry name" value="HAMP"/>
    <property type="match status" value="1"/>
</dbReference>
<dbReference type="SMART" id="SM00052">
    <property type="entry name" value="EAL"/>
    <property type="match status" value="1"/>
</dbReference>
<dbReference type="EMBL" id="JAGJCF010000017">
    <property type="protein sequence ID" value="MBP0617577.1"/>
    <property type="molecule type" value="Genomic_DNA"/>
</dbReference>
<dbReference type="InterPro" id="IPR003660">
    <property type="entry name" value="HAMP_dom"/>
</dbReference>
<dbReference type="CDD" id="cd01949">
    <property type="entry name" value="GGDEF"/>
    <property type="match status" value="1"/>
</dbReference>
<dbReference type="Gene3D" id="3.30.70.270">
    <property type="match status" value="1"/>
</dbReference>
<keyword evidence="1" id="KW-0812">Transmembrane</keyword>
<dbReference type="Gene3D" id="3.20.20.450">
    <property type="entry name" value="EAL domain"/>
    <property type="match status" value="1"/>
</dbReference>
<dbReference type="SUPFAM" id="SSF141868">
    <property type="entry name" value="EAL domain-like"/>
    <property type="match status" value="1"/>
</dbReference>
<dbReference type="Proteomes" id="UP000678276">
    <property type="component" value="Unassembled WGS sequence"/>
</dbReference>
<gene>
    <name evidence="5" type="ORF">J6595_18480</name>
</gene>
<keyword evidence="1" id="KW-1133">Transmembrane helix</keyword>
<feature type="transmembrane region" description="Helical" evidence="1">
    <location>
        <begin position="127"/>
        <end position="148"/>
    </location>
</feature>
<name>A0ABS4BLG8_9HYPH</name>
<feature type="domain" description="HAMP" evidence="3">
    <location>
        <begin position="145"/>
        <end position="197"/>
    </location>
</feature>
<dbReference type="NCBIfam" id="TIGR00254">
    <property type="entry name" value="GGDEF"/>
    <property type="match status" value="1"/>
</dbReference>
<accession>A0ABS4BLG8</accession>
<dbReference type="Pfam" id="PF12860">
    <property type="entry name" value="PAS_7"/>
    <property type="match status" value="2"/>
</dbReference>
<organism evidence="5 6">
    <name type="scientific">Jiella mangrovi</name>
    <dbReference type="NCBI Taxonomy" id="2821407"/>
    <lineage>
        <taxon>Bacteria</taxon>
        <taxon>Pseudomonadati</taxon>
        <taxon>Pseudomonadota</taxon>
        <taxon>Alphaproteobacteria</taxon>
        <taxon>Hyphomicrobiales</taxon>
        <taxon>Aurantimonadaceae</taxon>
        <taxon>Jiella</taxon>
    </lineage>
</organism>
<reference evidence="5 6" key="1">
    <citation type="submission" date="2021-04" db="EMBL/GenBank/DDBJ databases">
        <title>Whole genome sequence of Jiella sp. KSK16Y-1.</title>
        <authorList>
            <person name="Tuo L."/>
        </authorList>
    </citation>
    <scope>NUCLEOTIDE SEQUENCE [LARGE SCALE GENOMIC DNA]</scope>
    <source>
        <strain evidence="5 6">KSK16Y-1</strain>
    </source>
</reference>
<dbReference type="SUPFAM" id="SSF55073">
    <property type="entry name" value="Nucleotide cyclase"/>
    <property type="match status" value="1"/>
</dbReference>
<evidence type="ECO:0000256" key="1">
    <source>
        <dbReference type="SAM" id="Phobius"/>
    </source>
</evidence>
<dbReference type="Pfam" id="PF00563">
    <property type="entry name" value="EAL"/>
    <property type="match status" value="1"/>
</dbReference>
<evidence type="ECO:0000313" key="5">
    <source>
        <dbReference type="EMBL" id="MBP0617577.1"/>
    </source>
</evidence>
<evidence type="ECO:0000259" key="3">
    <source>
        <dbReference type="PROSITE" id="PS50885"/>
    </source>
</evidence>
<feature type="domain" description="EAL" evidence="2">
    <location>
        <begin position="501"/>
        <end position="750"/>
    </location>
</feature>
<dbReference type="SUPFAM" id="SSF158472">
    <property type="entry name" value="HAMP domain-like"/>
    <property type="match status" value="1"/>
</dbReference>
<evidence type="ECO:0000259" key="4">
    <source>
        <dbReference type="PROSITE" id="PS50887"/>
    </source>
</evidence>
<keyword evidence="1" id="KW-0472">Membrane</keyword>
<dbReference type="CDD" id="cd01948">
    <property type="entry name" value="EAL"/>
    <property type="match status" value="1"/>
</dbReference>